<dbReference type="EMBL" id="JARJCW010000033">
    <property type="protein sequence ID" value="KAJ7208682.1"/>
    <property type="molecule type" value="Genomic_DNA"/>
</dbReference>
<evidence type="ECO:0000256" key="1">
    <source>
        <dbReference type="SAM" id="MobiDB-lite"/>
    </source>
</evidence>
<evidence type="ECO:0000313" key="3">
    <source>
        <dbReference type="Proteomes" id="UP001219525"/>
    </source>
</evidence>
<feature type="compositionally biased region" description="Basic and acidic residues" evidence="1">
    <location>
        <begin position="37"/>
        <end position="48"/>
    </location>
</feature>
<feature type="region of interest" description="Disordered" evidence="1">
    <location>
        <begin position="504"/>
        <end position="571"/>
    </location>
</feature>
<proteinExistence type="predicted"/>
<keyword evidence="3" id="KW-1185">Reference proteome</keyword>
<dbReference type="Proteomes" id="UP001219525">
    <property type="component" value="Unassembled WGS sequence"/>
</dbReference>
<feature type="region of interest" description="Disordered" evidence="1">
    <location>
        <begin position="1"/>
        <end position="157"/>
    </location>
</feature>
<dbReference type="AlphaFoldDB" id="A0AAD6VCN1"/>
<comment type="caution">
    <text evidence="2">The sequence shown here is derived from an EMBL/GenBank/DDBJ whole genome shotgun (WGS) entry which is preliminary data.</text>
</comment>
<feature type="compositionally biased region" description="Polar residues" evidence="1">
    <location>
        <begin position="11"/>
        <end position="30"/>
    </location>
</feature>
<sequence>MESRQIISPCEKQNTKAQHTGSPSQNTQDPRSAVQLPDERDAPPDETPRKRRTTTSQRPTLRALDLTSPLNPTTGTDIFNGDSDSDEADGERTYRPLPSRANSRGPSPTPAPPQPHSEVDEADVEMTDDINGANNGVINPTPGGEDQPPPTSGPFNLPDEDAIAAEIPAARENNPCLKPLPAQPAPQINQELGRAPFQHSAGQLPRHVITNTTALANIAKPQLEGHIKKAGHKFFLVVANGGNHVLNDVRFETPLEEQATTALRAICPNGKLVVTKAIPDPNSANGGGKYGGPKSLLALVEDDAGAAAIRGQTVFGIHDAFSFFAHDMVANKPVRRGSIGAWTLVNIPRGANPAHIEAAARGAYITVAFNNTGVYRLLDQVTQNDGGDPKRRIFDALNTIHFKYLPHPEKPAVVAYLSPPTENEDELERLHSSMHTIKFMSSDYAFTPMASQLGLPSDCALCKMADHPSYLCPYADPELGWWGPPGQLSALPESNPLFLPGLHNTHGRGGGNGGNRGASRSGGYGGNNWERGRGAYSRGTPRGGDGYSVRGNGSRGWYNNQGNGRGRGRGY</sequence>
<organism evidence="2 3">
    <name type="scientific">Mycena pura</name>
    <dbReference type="NCBI Taxonomy" id="153505"/>
    <lineage>
        <taxon>Eukaryota</taxon>
        <taxon>Fungi</taxon>
        <taxon>Dikarya</taxon>
        <taxon>Basidiomycota</taxon>
        <taxon>Agaricomycotina</taxon>
        <taxon>Agaricomycetes</taxon>
        <taxon>Agaricomycetidae</taxon>
        <taxon>Agaricales</taxon>
        <taxon>Marasmiineae</taxon>
        <taxon>Mycenaceae</taxon>
        <taxon>Mycena</taxon>
    </lineage>
</organism>
<name>A0AAD6VCN1_9AGAR</name>
<feature type="compositionally biased region" description="Gly residues" evidence="1">
    <location>
        <begin position="507"/>
        <end position="526"/>
    </location>
</feature>
<accession>A0AAD6VCN1</accession>
<protein>
    <submittedName>
        <fullName evidence="2">Uncharacterized protein</fullName>
    </submittedName>
</protein>
<reference evidence="2" key="1">
    <citation type="submission" date="2023-03" db="EMBL/GenBank/DDBJ databases">
        <title>Massive genome expansion in bonnet fungi (Mycena s.s.) driven by repeated elements and novel gene families across ecological guilds.</title>
        <authorList>
            <consortium name="Lawrence Berkeley National Laboratory"/>
            <person name="Harder C.B."/>
            <person name="Miyauchi S."/>
            <person name="Viragh M."/>
            <person name="Kuo A."/>
            <person name="Thoen E."/>
            <person name="Andreopoulos B."/>
            <person name="Lu D."/>
            <person name="Skrede I."/>
            <person name="Drula E."/>
            <person name="Henrissat B."/>
            <person name="Morin E."/>
            <person name="Kohler A."/>
            <person name="Barry K."/>
            <person name="LaButti K."/>
            <person name="Morin E."/>
            <person name="Salamov A."/>
            <person name="Lipzen A."/>
            <person name="Mereny Z."/>
            <person name="Hegedus B."/>
            <person name="Baldrian P."/>
            <person name="Stursova M."/>
            <person name="Weitz H."/>
            <person name="Taylor A."/>
            <person name="Grigoriev I.V."/>
            <person name="Nagy L.G."/>
            <person name="Martin F."/>
            <person name="Kauserud H."/>
        </authorList>
    </citation>
    <scope>NUCLEOTIDE SEQUENCE</scope>
    <source>
        <strain evidence="2">9144</strain>
    </source>
</reference>
<evidence type="ECO:0000313" key="2">
    <source>
        <dbReference type="EMBL" id="KAJ7208682.1"/>
    </source>
</evidence>
<feature type="compositionally biased region" description="Polar residues" evidence="1">
    <location>
        <begin position="68"/>
        <end position="77"/>
    </location>
</feature>
<gene>
    <name evidence="2" type="ORF">GGX14DRAFT_395836</name>
</gene>